<dbReference type="InterPro" id="IPR013106">
    <property type="entry name" value="Ig_V-set"/>
</dbReference>
<dbReference type="AlphaFoldDB" id="A0A3Q3FWQ8"/>
<evidence type="ECO:0000256" key="1">
    <source>
        <dbReference type="ARBA" id="ARBA00004370"/>
    </source>
</evidence>
<evidence type="ECO:0000256" key="3">
    <source>
        <dbReference type="ARBA" id="ARBA00023136"/>
    </source>
</evidence>
<name>A0A3Q3FWQ8_9LABR</name>
<feature type="chain" id="PRO_5018772964" description="Ig-like domain-containing protein" evidence="4">
    <location>
        <begin position="27"/>
        <end position="153"/>
    </location>
</feature>
<dbReference type="GO" id="GO:0005886">
    <property type="term" value="C:plasma membrane"/>
    <property type="evidence" value="ECO:0007669"/>
    <property type="project" value="TreeGrafter"/>
</dbReference>
<dbReference type="InterPro" id="IPR036179">
    <property type="entry name" value="Ig-like_dom_sf"/>
</dbReference>
<dbReference type="InterPro" id="IPR003599">
    <property type="entry name" value="Ig_sub"/>
</dbReference>
<accession>A0A3Q3FWQ8</accession>
<feature type="domain" description="Ig-like" evidence="5">
    <location>
        <begin position="4"/>
        <end position="110"/>
    </location>
</feature>
<evidence type="ECO:0000313" key="6">
    <source>
        <dbReference type="Ensembl" id="ENSLBEP00000023328.1"/>
    </source>
</evidence>
<dbReference type="GeneTree" id="ENSGT00910000145048"/>
<dbReference type="SMART" id="SM00409">
    <property type="entry name" value="IG"/>
    <property type="match status" value="1"/>
</dbReference>
<dbReference type="PROSITE" id="PS50835">
    <property type="entry name" value="IG_LIKE"/>
    <property type="match status" value="1"/>
</dbReference>
<evidence type="ECO:0000256" key="2">
    <source>
        <dbReference type="ARBA" id="ARBA00022692"/>
    </source>
</evidence>
<keyword evidence="7" id="KW-1185">Reference proteome</keyword>
<sequence>AKQPILLLTLFWWCLTAAMSVTEVSGKKITIICSHTYATSNVKYFCKGACNDADILITSRTTDHSNKYSLKDEGNTFSVTISDLTVADSGTYWCGIERVGVDTYNQVVLTVTKEWVKSWLHVCCHALSCSTQHPVGNPFQGSCWLSLGNIKHI</sequence>
<evidence type="ECO:0000256" key="4">
    <source>
        <dbReference type="SAM" id="SignalP"/>
    </source>
</evidence>
<dbReference type="PANTHER" id="PTHR11860">
    <property type="entry name" value="POLYMERIC-IMMUNOGLOBULIN RECEPTOR"/>
    <property type="match status" value="1"/>
</dbReference>
<reference evidence="6" key="2">
    <citation type="submission" date="2025-09" db="UniProtKB">
        <authorList>
            <consortium name="Ensembl"/>
        </authorList>
    </citation>
    <scope>IDENTIFICATION</scope>
</reference>
<comment type="subcellular location">
    <subcellularLocation>
        <location evidence="1">Membrane</location>
    </subcellularLocation>
</comment>
<dbReference type="SUPFAM" id="SSF48726">
    <property type="entry name" value="Immunoglobulin"/>
    <property type="match status" value="1"/>
</dbReference>
<feature type="signal peptide" evidence="4">
    <location>
        <begin position="1"/>
        <end position="26"/>
    </location>
</feature>
<dbReference type="Proteomes" id="UP000261660">
    <property type="component" value="Unplaced"/>
</dbReference>
<dbReference type="Ensembl" id="ENSLBET00000024549.1">
    <property type="protein sequence ID" value="ENSLBEP00000023328.1"/>
    <property type="gene ID" value="ENSLBEG00000017893.1"/>
</dbReference>
<dbReference type="Pfam" id="PF07686">
    <property type="entry name" value="V-set"/>
    <property type="match status" value="1"/>
</dbReference>
<keyword evidence="3" id="KW-0472">Membrane</keyword>
<dbReference type="STRING" id="56723.ENSLBEP00000023328"/>
<evidence type="ECO:0000313" key="7">
    <source>
        <dbReference type="Proteomes" id="UP000261660"/>
    </source>
</evidence>
<dbReference type="InterPro" id="IPR050671">
    <property type="entry name" value="CD300_family_receptors"/>
</dbReference>
<protein>
    <recommendedName>
        <fullName evidence="5">Ig-like domain-containing protein</fullName>
    </recommendedName>
</protein>
<dbReference type="PANTHER" id="PTHR11860:SF118">
    <property type="entry name" value="CMRF35-LIKE MOLECULE 3-RELATED"/>
    <property type="match status" value="1"/>
</dbReference>
<keyword evidence="4" id="KW-0732">Signal</keyword>
<dbReference type="Gene3D" id="2.60.40.10">
    <property type="entry name" value="Immunoglobulins"/>
    <property type="match status" value="1"/>
</dbReference>
<dbReference type="InterPro" id="IPR007110">
    <property type="entry name" value="Ig-like_dom"/>
</dbReference>
<organism evidence="6 7">
    <name type="scientific">Labrus bergylta</name>
    <name type="common">ballan wrasse</name>
    <dbReference type="NCBI Taxonomy" id="56723"/>
    <lineage>
        <taxon>Eukaryota</taxon>
        <taxon>Metazoa</taxon>
        <taxon>Chordata</taxon>
        <taxon>Craniata</taxon>
        <taxon>Vertebrata</taxon>
        <taxon>Euteleostomi</taxon>
        <taxon>Actinopterygii</taxon>
        <taxon>Neopterygii</taxon>
        <taxon>Teleostei</taxon>
        <taxon>Neoteleostei</taxon>
        <taxon>Acanthomorphata</taxon>
        <taxon>Eupercaria</taxon>
        <taxon>Labriformes</taxon>
        <taxon>Labridae</taxon>
        <taxon>Labrus</taxon>
    </lineage>
</organism>
<keyword evidence="2" id="KW-0812">Transmembrane</keyword>
<proteinExistence type="predicted"/>
<dbReference type="InterPro" id="IPR013783">
    <property type="entry name" value="Ig-like_fold"/>
</dbReference>
<dbReference type="GO" id="GO:0004888">
    <property type="term" value="F:transmembrane signaling receptor activity"/>
    <property type="evidence" value="ECO:0007669"/>
    <property type="project" value="TreeGrafter"/>
</dbReference>
<dbReference type="InParanoid" id="A0A3Q3FWQ8"/>
<reference evidence="6" key="1">
    <citation type="submission" date="2025-08" db="UniProtKB">
        <authorList>
            <consortium name="Ensembl"/>
        </authorList>
    </citation>
    <scope>IDENTIFICATION</scope>
</reference>
<evidence type="ECO:0000259" key="5">
    <source>
        <dbReference type="PROSITE" id="PS50835"/>
    </source>
</evidence>